<gene>
    <name evidence="5" type="primary">LOC106460330</name>
</gene>
<keyword evidence="2" id="KW-0597">Phosphoprotein</keyword>
<dbReference type="InterPro" id="IPR051641">
    <property type="entry name" value="RGK_GTP-binding_reg"/>
</dbReference>
<evidence type="ECO:0000313" key="5">
    <source>
        <dbReference type="RefSeq" id="XP_022242740.1"/>
    </source>
</evidence>
<dbReference type="PROSITE" id="PS51419">
    <property type="entry name" value="RAB"/>
    <property type="match status" value="1"/>
</dbReference>
<feature type="compositionally biased region" description="Basic residues" evidence="3">
    <location>
        <begin position="76"/>
        <end position="86"/>
    </location>
</feature>
<dbReference type="RefSeq" id="XP_022242740.1">
    <property type="nucleotide sequence ID" value="XM_022387032.1"/>
</dbReference>
<evidence type="ECO:0000256" key="2">
    <source>
        <dbReference type="ARBA" id="ARBA00022553"/>
    </source>
</evidence>
<feature type="compositionally biased region" description="Polar residues" evidence="3">
    <location>
        <begin position="87"/>
        <end position="105"/>
    </location>
</feature>
<dbReference type="SMART" id="SM00173">
    <property type="entry name" value="RAS"/>
    <property type="match status" value="1"/>
</dbReference>
<evidence type="ECO:0000256" key="3">
    <source>
        <dbReference type="SAM" id="MobiDB-lite"/>
    </source>
</evidence>
<dbReference type="Gene3D" id="3.40.50.300">
    <property type="entry name" value="P-loop containing nucleotide triphosphate hydrolases"/>
    <property type="match status" value="1"/>
</dbReference>
<dbReference type="SMART" id="SM00175">
    <property type="entry name" value="RAB"/>
    <property type="match status" value="1"/>
</dbReference>
<keyword evidence="4" id="KW-1185">Reference proteome</keyword>
<evidence type="ECO:0000313" key="4">
    <source>
        <dbReference type="Proteomes" id="UP000694941"/>
    </source>
</evidence>
<dbReference type="InterPro" id="IPR027417">
    <property type="entry name" value="P-loop_NTPase"/>
</dbReference>
<dbReference type="PROSITE" id="PS51421">
    <property type="entry name" value="RAS"/>
    <property type="match status" value="1"/>
</dbReference>
<dbReference type="InterPro" id="IPR001806">
    <property type="entry name" value="Small_GTPase"/>
</dbReference>
<proteinExistence type="inferred from homology"/>
<comment type="similarity">
    <text evidence="1">Belongs to the small GTPase superfamily. RGK family.</text>
</comment>
<accession>A0ABM1SGI5</accession>
<dbReference type="PANTHER" id="PTHR45775">
    <property type="entry name" value="RAD, GEM/KIR FAMILY MEMBER 2, ISOFORM C"/>
    <property type="match status" value="1"/>
</dbReference>
<name>A0ABM1SGI5_LIMPO</name>
<dbReference type="PANTHER" id="PTHR45775:SF6">
    <property type="entry name" value="RAD, GEM_KIR FAMILY MEMBER 2, ISOFORM C"/>
    <property type="match status" value="1"/>
</dbReference>
<dbReference type="SUPFAM" id="SSF52540">
    <property type="entry name" value="P-loop containing nucleoside triphosphate hydrolases"/>
    <property type="match status" value="1"/>
</dbReference>
<evidence type="ECO:0000256" key="1">
    <source>
        <dbReference type="ARBA" id="ARBA00008846"/>
    </source>
</evidence>
<reference evidence="5" key="1">
    <citation type="submission" date="2025-08" db="UniProtKB">
        <authorList>
            <consortium name="RefSeq"/>
        </authorList>
    </citation>
    <scope>IDENTIFICATION</scope>
    <source>
        <tissue evidence="5">Muscle</tissue>
    </source>
</reference>
<dbReference type="GeneID" id="106460330"/>
<dbReference type="PRINTS" id="PR00449">
    <property type="entry name" value="RASTRNSFRMNG"/>
</dbReference>
<sequence length="438" mass="48646">MPVLKQDFFTSLLNPRQLISSSPRSTPDLRTLDNQDCVRIEANPGALPIISLPDELDPLMSDGLDLQPLLPDKKVHRGRKKCKRNGINRSQSMRNSRQPQSATSSRKFRSRIASIPTEHSVLPGSSAPLRSSSDHSLALLGADSDFQRLRNFYVTPKGLVNRGDSFRCKSRSAHSVSSIGSQYFPSTTPPGSPNIYLSLPEVPKALSITVTDTERHRVLVVGASEVGKSSLTTQFTTSVYMCAYDNSQDEENEKSVTVVLNGMESELVFVECTAQDFLDKVKDSPSSATNYDAYVAVYSVTNKRSFRKTKEIINNLMIMDITSNAKAAILVGNKTDLVRLRKVSMKEGQDLATAHSWKFIETSTGINHNVDELLVGILSQIRLKCQQQERLKKQRESVTLTVPSMFSFCTGGKTKVFIKKILEKTVLKSRSCDNLHIL</sequence>
<dbReference type="Proteomes" id="UP000694941">
    <property type="component" value="Unplaced"/>
</dbReference>
<organism evidence="4 5">
    <name type="scientific">Limulus polyphemus</name>
    <name type="common">Atlantic horseshoe crab</name>
    <dbReference type="NCBI Taxonomy" id="6850"/>
    <lineage>
        <taxon>Eukaryota</taxon>
        <taxon>Metazoa</taxon>
        <taxon>Ecdysozoa</taxon>
        <taxon>Arthropoda</taxon>
        <taxon>Chelicerata</taxon>
        <taxon>Merostomata</taxon>
        <taxon>Xiphosura</taxon>
        <taxon>Limulidae</taxon>
        <taxon>Limulus</taxon>
    </lineage>
</organism>
<dbReference type="Pfam" id="PF00071">
    <property type="entry name" value="Ras"/>
    <property type="match status" value="1"/>
</dbReference>
<protein>
    <submittedName>
        <fullName evidence="5">Uncharacterized protein LOC106460330</fullName>
    </submittedName>
</protein>
<feature type="region of interest" description="Disordered" evidence="3">
    <location>
        <begin position="76"/>
        <end position="109"/>
    </location>
</feature>